<evidence type="ECO:0000259" key="7">
    <source>
        <dbReference type="PROSITE" id="PS50066"/>
    </source>
</evidence>
<dbReference type="Gene3D" id="3.40.1810.10">
    <property type="entry name" value="Transcription factor, MADS-box"/>
    <property type="match status" value="1"/>
</dbReference>
<keyword evidence="2" id="KW-0805">Transcription regulation</keyword>
<keyword evidence="9" id="KW-1185">Reference proteome</keyword>
<dbReference type="OMA" id="CCECDAD"/>
<evidence type="ECO:0000256" key="1">
    <source>
        <dbReference type="ARBA" id="ARBA00004123"/>
    </source>
</evidence>
<dbReference type="OrthoDB" id="4361034at2759"/>
<dbReference type="GO" id="GO:0003677">
    <property type="term" value="F:DNA binding"/>
    <property type="evidence" value="ECO:0007669"/>
    <property type="project" value="UniProtKB-KW"/>
</dbReference>
<dbReference type="InterPro" id="IPR002100">
    <property type="entry name" value="TF_MADSbox"/>
</dbReference>
<feature type="compositionally biased region" description="Polar residues" evidence="6">
    <location>
        <begin position="1"/>
        <end position="15"/>
    </location>
</feature>
<proteinExistence type="predicted"/>
<evidence type="ECO:0000256" key="2">
    <source>
        <dbReference type="ARBA" id="ARBA00023015"/>
    </source>
</evidence>
<name>W6QDU2_PENRF</name>
<dbReference type="EMBL" id="HG792017">
    <property type="protein sequence ID" value="CDM34665.1"/>
    <property type="molecule type" value="Genomic_DNA"/>
</dbReference>
<dbReference type="GO" id="GO:0005634">
    <property type="term" value="C:nucleus"/>
    <property type="evidence" value="ECO:0007669"/>
    <property type="project" value="UniProtKB-SubCell"/>
</dbReference>
<dbReference type="GO" id="GO:0045944">
    <property type="term" value="P:positive regulation of transcription by RNA polymerase II"/>
    <property type="evidence" value="ECO:0007669"/>
    <property type="project" value="UniProtKB-ARBA"/>
</dbReference>
<feature type="region of interest" description="Disordered" evidence="6">
    <location>
        <begin position="1"/>
        <end position="25"/>
    </location>
</feature>
<evidence type="ECO:0000313" key="8">
    <source>
        <dbReference type="EMBL" id="CDM34665.1"/>
    </source>
</evidence>
<accession>W6QDU2</accession>
<dbReference type="PROSITE" id="PS50066">
    <property type="entry name" value="MADS_BOX_2"/>
    <property type="match status" value="1"/>
</dbReference>
<dbReference type="Proteomes" id="UP000030686">
    <property type="component" value="Unassembled WGS sequence"/>
</dbReference>
<comment type="subcellular location">
    <subcellularLocation>
        <location evidence="1">Nucleus</location>
    </subcellularLocation>
</comment>
<keyword evidence="4" id="KW-0804">Transcription</keyword>
<evidence type="ECO:0000256" key="6">
    <source>
        <dbReference type="SAM" id="MobiDB-lite"/>
    </source>
</evidence>
<gene>
    <name evidence="8" type="ORF">PROQFM164_S03g001390</name>
</gene>
<evidence type="ECO:0000256" key="3">
    <source>
        <dbReference type="ARBA" id="ARBA00023125"/>
    </source>
</evidence>
<reference evidence="8" key="1">
    <citation type="journal article" date="2014" name="Nat. Commun.">
        <title>Multiple recent horizontal transfers of a large genomic region in cheese making fungi.</title>
        <authorList>
            <person name="Cheeseman K."/>
            <person name="Ropars J."/>
            <person name="Renault P."/>
            <person name="Dupont J."/>
            <person name="Gouzy J."/>
            <person name="Branca A."/>
            <person name="Abraham A.L."/>
            <person name="Ceppi M."/>
            <person name="Conseiller E."/>
            <person name="Debuchy R."/>
            <person name="Malagnac F."/>
            <person name="Goarin A."/>
            <person name="Silar P."/>
            <person name="Lacoste S."/>
            <person name="Sallet E."/>
            <person name="Bensimon A."/>
            <person name="Giraud T."/>
            <person name="Brygoo Y."/>
        </authorList>
    </citation>
    <scope>NUCLEOTIDE SEQUENCE [LARGE SCALE GENOMIC DNA]</scope>
    <source>
        <strain evidence="8">FM164</strain>
    </source>
</reference>
<organism evidence="8 9">
    <name type="scientific">Penicillium roqueforti (strain FM164)</name>
    <dbReference type="NCBI Taxonomy" id="1365484"/>
    <lineage>
        <taxon>Eukaryota</taxon>
        <taxon>Fungi</taxon>
        <taxon>Dikarya</taxon>
        <taxon>Ascomycota</taxon>
        <taxon>Pezizomycotina</taxon>
        <taxon>Eurotiomycetes</taxon>
        <taxon>Eurotiomycetidae</taxon>
        <taxon>Eurotiales</taxon>
        <taxon>Aspergillaceae</taxon>
        <taxon>Penicillium</taxon>
    </lineage>
</organism>
<dbReference type="Pfam" id="PF00319">
    <property type="entry name" value="SRF-TF"/>
    <property type="match status" value="1"/>
</dbReference>
<keyword evidence="5" id="KW-0539">Nucleus</keyword>
<dbReference type="AlphaFoldDB" id="W6QDU2"/>
<dbReference type="InterPro" id="IPR036879">
    <property type="entry name" value="TF_MADSbox_sf"/>
</dbReference>
<evidence type="ECO:0000256" key="5">
    <source>
        <dbReference type="ARBA" id="ARBA00023242"/>
    </source>
</evidence>
<dbReference type="STRING" id="1365484.W6QDU2"/>
<evidence type="ECO:0000313" key="9">
    <source>
        <dbReference type="Proteomes" id="UP000030686"/>
    </source>
</evidence>
<dbReference type="SUPFAM" id="SSF55455">
    <property type="entry name" value="SRF-like"/>
    <property type="match status" value="1"/>
</dbReference>
<keyword evidence="3" id="KW-0238">DNA-binding</keyword>
<sequence length="108" mass="12537">MAPSSELISTITAKQDSPRARAQKVRRRRKGLFKKAAEYSINCESDVVVAVRNRQSGQLYIFESSKKKWLPAEMDMDNYYPRPITETTEDIIPCLERLEEEELRADIE</sequence>
<feature type="domain" description="MADS-box" evidence="7">
    <location>
        <begin position="16"/>
        <end position="66"/>
    </location>
</feature>
<dbReference type="GO" id="GO:0046983">
    <property type="term" value="F:protein dimerization activity"/>
    <property type="evidence" value="ECO:0007669"/>
    <property type="project" value="InterPro"/>
</dbReference>
<protein>
    <submittedName>
        <fullName evidence="8">Transcription factor, MADS-box</fullName>
    </submittedName>
</protein>
<evidence type="ECO:0000256" key="4">
    <source>
        <dbReference type="ARBA" id="ARBA00023163"/>
    </source>
</evidence>